<evidence type="ECO:0000313" key="4">
    <source>
        <dbReference type="EMBL" id="OLP99591.1"/>
    </source>
</evidence>
<sequence>MVVVVVVVVVVAAVVVVVAVVAEATTRGAGKRGPVKLTLDPQLLNFLAEQAFGLMGGVKSFIINGNGSLPRFDLFHFQWSICSWTVRCVLAEKRVSWTSWQLTAPLHSNYLPAYVQLRSLGNPGGGHLVGEVFSGAAASSSQGFDPLAVPTLLDRQKKKVVVHSKVICEYLELEVAEPRLMPQEYQEVVAKHLSLVDETPHMGRDSPGSGFELCFLHSFVSSPLQVALLLMREITFQLEKGSVRGSAPDEAPTFIISPRRGRYDKNQPIQEHLRKSVPQLLRCPEEWLPSGDDFNAIMRHFRDVGGSQAVVCCYDLRVELQCGCRCSVGVTGLVSVMGELAATASLVVATCTGMPPQLTTQKISECSEIFCTSTSGMQRGAMRKEDASVVGVTRMANMTMMMMMMIMMMIEDDDDEDEDEVAVCRGMLRGSSFVATLRIWLMPAKLVARILAGVKAIFSTTTVAGPFKLDASLATPASRLVTTQVIVDEACQARELEGMVAEISEMGADHDGHGGHDSCIDGLTADDDAGGEGGGDVGEDNQSEEEEEEEEEQQQQQQQQQQRLLVAGLPSTVFSKKARLLNWGRKAVSQAQEMLFNRSLFERLVAAWNITFYKGEVVDDDASVALLAATAIAYTGPVKIGPGFRREQHFDCEVMTMTGGDALSAEDVEVLARVKQQNYWRERQKEAEKRKAESVREEQRRLQDMERIRRRAFAEKVVEAEAGGDGAMYVQIGSGLRRQIPGRYWCQLCERSLSQNNLEMHIMSREHQRLVESSIGWGGWSTRPTPAKQQAMPPAPQTPQARPSQTPPPKQPMVAPQVAAPSFGASHATAQAAAPPFTDPQQPVAAPSVGTPHATAQAAAPPFRQAPQQPVAARAPQAAAPPCVDLRQAEVAPPPPEPWPSRAQTHLVHASAWQTVGFDGTVRCELCRKVADENHLWSSEHKKRMEYFCHQEQNRTHGFEPPELEYLAWVPLIPDDVTGERQLKCLLCDKWVNDPWYHCGTRENPAGSKDHQRYLQHVGGAWYNANVLPKRRRWHPPSGPQRRPLQAVPAMAQAPSATYSQAAPTAPRPARPQPAQLLHADPALEGLVEEC</sequence>
<keyword evidence="5" id="KW-1185">Reference proteome</keyword>
<dbReference type="Proteomes" id="UP000186817">
    <property type="component" value="Unassembled WGS sequence"/>
</dbReference>
<accession>A0A1Q9DWQ5</accession>
<organism evidence="4 5">
    <name type="scientific">Symbiodinium microadriaticum</name>
    <name type="common">Dinoflagellate</name>
    <name type="synonym">Zooxanthella microadriatica</name>
    <dbReference type="NCBI Taxonomy" id="2951"/>
    <lineage>
        <taxon>Eukaryota</taxon>
        <taxon>Sar</taxon>
        <taxon>Alveolata</taxon>
        <taxon>Dinophyceae</taxon>
        <taxon>Suessiales</taxon>
        <taxon>Symbiodiniaceae</taxon>
        <taxon>Symbiodinium</taxon>
    </lineage>
</organism>
<gene>
    <name evidence="4" type="primary">linD</name>
    <name evidence="4" type="ORF">AK812_SmicGene17823</name>
</gene>
<reference evidence="4 5" key="1">
    <citation type="submission" date="2016-02" db="EMBL/GenBank/DDBJ databases">
        <title>Genome analysis of coral dinoflagellate symbionts highlights evolutionary adaptations to a symbiotic lifestyle.</title>
        <authorList>
            <person name="Aranda M."/>
            <person name="Li Y."/>
            <person name="Liew Y.J."/>
            <person name="Baumgarten S."/>
            <person name="Simakov O."/>
            <person name="Wilson M."/>
            <person name="Piel J."/>
            <person name="Ashoor H."/>
            <person name="Bougouffa S."/>
            <person name="Bajic V.B."/>
            <person name="Ryu T."/>
            <person name="Ravasi T."/>
            <person name="Bayer T."/>
            <person name="Micklem G."/>
            <person name="Kim H."/>
            <person name="Bhak J."/>
            <person name="Lajeunesse T.C."/>
            <person name="Voolstra C.R."/>
        </authorList>
    </citation>
    <scope>NUCLEOTIDE SEQUENCE [LARGE SCALE GENOMIC DNA]</scope>
    <source>
        <strain evidence="4 5">CCMP2467</strain>
    </source>
</reference>
<feature type="region of interest" description="Disordered" evidence="2">
    <location>
        <begin position="507"/>
        <end position="562"/>
    </location>
</feature>
<dbReference type="Gene3D" id="3.40.30.10">
    <property type="entry name" value="Glutaredoxin"/>
    <property type="match status" value="1"/>
</dbReference>
<dbReference type="OrthoDB" id="10386297at2759"/>
<evidence type="ECO:0000259" key="3">
    <source>
        <dbReference type="PROSITE" id="PS50404"/>
    </source>
</evidence>
<feature type="compositionally biased region" description="Acidic residues" evidence="2">
    <location>
        <begin position="537"/>
        <end position="553"/>
    </location>
</feature>
<dbReference type="AlphaFoldDB" id="A0A1Q9DWQ5"/>
<proteinExistence type="predicted"/>
<keyword evidence="1" id="KW-0175">Coiled coil</keyword>
<evidence type="ECO:0000313" key="5">
    <source>
        <dbReference type="Proteomes" id="UP000186817"/>
    </source>
</evidence>
<dbReference type="InterPro" id="IPR004045">
    <property type="entry name" value="Glutathione_S-Trfase_N"/>
</dbReference>
<dbReference type="PROSITE" id="PS50404">
    <property type="entry name" value="GST_NTER"/>
    <property type="match status" value="1"/>
</dbReference>
<feature type="domain" description="GST N-terminal" evidence="3">
    <location>
        <begin position="70"/>
        <end position="179"/>
    </location>
</feature>
<feature type="compositionally biased region" description="Low complexity" evidence="2">
    <location>
        <begin position="784"/>
        <end position="804"/>
    </location>
</feature>
<feature type="coiled-coil region" evidence="1">
    <location>
        <begin position="685"/>
        <end position="715"/>
    </location>
</feature>
<evidence type="ECO:0000256" key="2">
    <source>
        <dbReference type="SAM" id="MobiDB-lite"/>
    </source>
</evidence>
<feature type="compositionally biased region" description="Low complexity" evidence="2">
    <location>
        <begin position="828"/>
        <end position="843"/>
    </location>
</feature>
<feature type="region of interest" description="Disordered" evidence="2">
    <location>
        <begin position="777"/>
        <end position="860"/>
    </location>
</feature>
<name>A0A1Q9DWQ5_SYMMI</name>
<evidence type="ECO:0000256" key="1">
    <source>
        <dbReference type="SAM" id="Coils"/>
    </source>
</evidence>
<protein>
    <submittedName>
        <fullName evidence="4">2,5-dichlorohydroquinone reductive dechlorinase</fullName>
    </submittedName>
</protein>
<comment type="caution">
    <text evidence="4">The sequence shown here is derived from an EMBL/GenBank/DDBJ whole genome shotgun (WGS) entry which is preliminary data.</text>
</comment>
<dbReference type="EMBL" id="LSRX01000355">
    <property type="protein sequence ID" value="OLP99591.1"/>
    <property type="molecule type" value="Genomic_DNA"/>
</dbReference>
<feature type="region of interest" description="Disordered" evidence="2">
    <location>
        <begin position="1031"/>
        <end position="1075"/>
    </location>
</feature>
<feature type="compositionally biased region" description="Basic and acidic residues" evidence="2">
    <location>
        <begin position="507"/>
        <end position="519"/>
    </location>
</feature>